<accession>A0A0C3AAQ3</accession>
<gene>
    <name evidence="2" type="ORF">M408DRAFT_302102</name>
</gene>
<reference evidence="2 3" key="1">
    <citation type="submission" date="2014-04" db="EMBL/GenBank/DDBJ databases">
        <authorList>
            <consortium name="DOE Joint Genome Institute"/>
            <person name="Kuo A."/>
            <person name="Zuccaro A."/>
            <person name="Kohler A."/>
            <person name="Nagy L.G."/>
            <person name="Floudas D."/>
            <person name="Copeland A."/>
            <person name="Barry K.W."/>
            <person name="Cichocki N."/>
            <person name="Veneault-Fourrey C."/>
            <person name="LaButti K."/>
            <person name="Lindquist E.A."/>
            <person name="Lipzen A."/>
            <person name="Lundell T."/>
            <person name="Morin E."/>
            <person name="Murat C."/>
            <person name="Sun H."/>
            <person name="Tunlid A."/>
            <person name="Henrissat B."/>
            <person name="Grigoriev I.V."/>
            <person name="Hibbett D.S."/>
            <person name="Martin F."/>
            <person name="Nordberg H.P."/>
            <person name="Cantor M.N."/>
            <person name="Hua S.X."/>
        </authorList>
    </citation>
    <scope>NUCLEOTIDE SEQUENCE [LARGE SCALE GENOMIC DNA]</scope>
    <source>
        <strain evidence="2 3">MAFF 305830</strain>
    </source>
</reference>
<dbReference type="EMBL" id="KN824374">
    <property type="protein sequence ID" value="KIM21705.1"/>
    <property type="molecule type" value="Genomic_DNA"/>
</dbReference>
<reference evidence="3" key="2">
    <citation type="submission" date="2015-01" db="EMBL/GenBank/DDBJ databases">
        <title>Evolutionary Origins and Diversification of the Mycorrhizal Mutualists.</title>
        <authorList>
            <consortium name="DOE Joint Genome Institute"/>
            <consortium name="Mycorrhizal Genomics Consortium"/>
            <person name="Kohler A."/>
            <person name="Kuo A."/>
            <person name="Nagy L.G."/>
            <person name="Floudas D."/>
            <person name="Copeland A."/>
            <person name="Barry K.W."/>
            <person name="Cichocki N."/>
            <person name="Veneault-Fourrey C."/>
            <person name="LaButti K."/>
            <person name="Lindquist E.A."/>
            <person name="Lipzen A."/>
            <person name="Lundell T."/>
            <person name="Morin E."/>
            <person name="Murat C."/>
            <person name="Riley R."/>
            <person name="Ohm R."/>
            <person name="Sun H."/>
            <person name="Tunlid A."/>
            <person name="Henrissat B."/>
            <person name="Grigoriev I.V."/>
            <person name="Hibbett D.S."/>
            <person name="Martin F."/>
        </authorList>
    </citation>
    <scope>NUCLEOTIDE SEQUENCE [LARGE SCALE GENOMIC DNA]</scope>
    <source>
        <strain evidence="3">MAFF 305830</strain>
    </source>
</reference>
<name>A0A0C3AAQ3_SERVB</name>
<feature type="compositionally biased region" description="Polar residues" evidence="1">
    <location>
        <begin position="136"/>
        <end position="152"/>
    </location>
</feature>
<evidence type="ECO:0000256" key="1">
    <source>
        <dbReference type="SAM" id="MobiDB-lite"/>
    </source>
</evidence>
<sequence>MSFNIGSYHWSQPYGVSNEPSNTSQSVDASGFDIQLPTFTDQQWARFDNPVYPLPPYGHFNPSFPYGYTYHAQAPYTPPHVPMGINPLQTISTPGPVTYDSPPEHAHSPSIHEDDERAGSGNSSGSITPRAFSPSLHASTTSGISSGGCVQTQHKHNYTPYNINDRKPVLKRNPNAQDFSSASLLESWVSSSAPPTAVLRTSSIQAIRDEMNRLSEKLRELGLSGTRHNPYLRCPVYDCERGGHNPLLHGPLPVSETKVKVEEGTTEEDYAPIGTFFALNEVIRHVRSKHAPEVDLRCDFVGCADQARLDARAGGPGRGRFCRADVLRKHLKRNPMHKDGVSEALKDKYKLWKD</sequence>
<proteinExistence type="predicted"/>
<evidence type="ECO:0000313" key="2">
    <source>
        <dbReference type="EMBL" id="KIM21705.1"/>
    </source>
</evidence>
<organism evidence="2 3">
    <name type="scientific">Serendipita vermifera MAFF 305830</name>
    <dbReference type="NCBI Taxonomy" id="933852"/>
    <lineage>
        <taxon>Eukaryota</taxon>
        <taxon>Fungi</taxon>
        <taxon>Dikarya</taxon>
        <taxon>Basidiomycota</taxon>
        <taxon>Agaricomycotina</taxon>
        <taxon>Agaricomycetes</taxon>
        <taxon>Sebacinales</taxon>
        <taxon>Serendipitaceae</taxon>
        <taxon>Serendipita</taxon>
    </lineage>
</organism>
<dbReference type="AlphaFoldDB" id="A0A0C3AAQ3"/>
<feature type="region of interest" description="Disordered" evidence="1">
    <location>
        <begin position="89"/>
        <end position="168"/>
    </location>
</feature>
<feature type="compositionally biased region" description="Basic and acidic residues" evidence="1">
    <location>
        <begin position="102"/>
        <end position="118"/>
    </location>
</feature>
<dbReference type="Proteomes" id="UP000054097">
    <property type="component" value="Unassembled WGS sequence"/>
</dbReference>
<dbReference type="HOGENOM" id="CLU_783394_0_0_1"/>
<dbReference type="OrthoDB" id="3268982at2759"/>
<protein>
    <submittedName>
        <fullName evidence="2">Uncharacterized protein</fullName>
    </submittedName>
</protein>
<evidence type="ECO:0000313" key="3">
    <source>
        <dbReference type="Proteomes" id="UP000054097"/>
    </source>
</evidence>
<keyword evidence="3" id="KW-1185">Reference proteome</keyword>